<feature type="transmembrane region" description="Helical" evidence="1">
    <location>
        <begin position="181"/>
        <end position="201"/>
    </location>
</feature>
<feature type="transmembrane region" description="Helical" evidence="1">
    <location>
        <begin position="229"/>
        <end position="250"/>
    </location>
</feature>
<accession>I0ELP7</accession>
<dbReference type="Proteomes" id="UP000005010">
    <property type="component" value="Chromosome"/>
</dbReference>
<dbReference type="EMBL" id="CP003479">
    <property type="protein sequence ID" value="AFI03866.1"/>
    <property type="molecule type" value="Genomic_DNA"/>
</dbReference>
<dbReference type="PATRIC" id="fig|182217.3.peg.629"/>
<feature type="transmembrane region" description="Helical" evidence="1">
    <location>
        <begin position="148"/>
        <end position="169"/>
    </location>
</feature>
<name>I0ELP7_HELC0</name>
<gene>
    <name evidence="2" type="ordered locus">HCW_02925</name>
</gene>
<dbReference type="KEGG" id="hce:HCW_02925"/>
<sequence length="257" mass="29166">MNFLKVLKHDALEQVGSVVIGNFFVTLAVLMICFFSQNAEATNMLTLSHSMLFGFLWAVFIAIIMGVIKNLNAKLFSKRGVLSFSLPISLESLLLPKILLPIGFFILSLLWFVLSVRLGYYLFANAQSSVLFGLSSILKSYILNFSKIMGIVLFLGLILMKFLFVLSVLNTNKIKKARFLLGGLLFILVGVILEMAFNAFLPLMSSSLSMNEGFYYFLQQQELEEEKYYLLWGVDFLKILSLYLVSRYLLAHKLELD</sequence>
<dbReference type="RefSeq" id="WP_014660738.1">
    <property type="nucleotide sequence ID" value="NC_017737.1"/>
</dbReference>
<dbReference type="AlphaFoldDB" id="I0ELP7"/>
<keyword evidence="1" id="KW-0812">Transmembrane</keyword>
<proteinExistence type="predicted"/>
<feature type="transmembrane region" description="Helical" evidence="1">
    <location>
        <begin position="15"/>
        <end position="35"/>
    </location>
</feature>
<reference evidence="3" key="1">
    <citation type="submission" date="2012-04" db="EMBL/GenBank/DDBJ databases">
        <title>Complete genome sequence of Helicobacter cetorum strain MIT 00-7128.</title>
        <authorList>
            <person name="Kersulyte D."/>
            <person name="Berg D.E."/>
        </authorList>
    </citation>
    <scope>NUCLEOTIDE SEQUENCE [LARGE SCALE GENOMIC DNA]</scope>
    <source>
        <strain evidence="3">MIT 00-7128</strain>
    </source>
</reference>
<organism evidence="2 3">
    <name type="scientific">Helicobacter cetorum (strain ATCC BAA-429 / MIT 00-7128)</name>
    <dbReference type="NCBI Taxonomy" id="182217"/>
    <lineage>
        <taxon>Bacteria</taxon>
        <taxon>Pseudomonadati</taxon>
        <taxon>Campylobacterota</taxon>
        <taxon>Epsilonproteobacteria</taxon>
        <taxon>Campylobacterales</taxon>
        <taxon>Helicobacteraceae</taxon>
        <taxon>Helicobacter</taxon>
    </lineage>
</organism>
<evidence type="ECO:0000313" key="2">
    <source>
        <dbReference type="EMBL" id="AFI03866.1"/>
    </source>
</evidence>
<evidence type="ECO:0000256" key="1">
    <source>
        <dbReference type="SAM" id="Phobius"/>
    </source>
</evidence>
<feature type="transmembrane region" description="Helical" evidence="1">
    <location>
        <begin position="47"/>
        <end position="68"/>
    </location>
</feature>
<keyword evidence="1" id="KW-0472">Membrane</keyword>
<keyword evidence="1" id="KW-1133">Transmembrane helix</keyword>
<dbReference type="HOGENOM" id="CLU_1088915_0_0_7"/>
<feature type="transmembrane region" description="Helical" evidence="1">
    <location>
        <begin position="94"/>
        <end position="114"/>
    </location>
</feature>
<dbReference type="STRING" id="182217.HCW_02925"/>
<keyword evidence="3" id="KW-1185">Reference proteome</keyword>
<feature type="transmembrane region" description="Helical" evidence="1">
    <location>
        <begin position="121"/>
        <end position="142"/>
    </location>
</feature>
<evidence type="ECO:0000313" key="3">
    <source>
        <dbReference type="Proteomes" id="UP000005010"/>
    </source>
</evidence>
<protein>
    <submittedName>
        <fullName evidence="2">Uncharacterized protein</fullName>
    </submittedName>
</protein>